<keyword evidence="2" id="KW-1133">Transmembrane helix</keyword>
<evidence type="ECO:0000313" key="3">
    <source>
        <dbReference type="EMBL" id="KAF7507989.1"/>
    </source>
</evidence>
<reference evidence="3" key="1">
    <citation type="submission" date="2020-02" db="EMBL/GenBank/DDBJ databases">
        <authorList>
            <person name="Palmer J.M."/>
        </authorList>
    </citation>
    <scope>NUCLEOTIDE SEQUENCE</scope>
    <source>
        <strain evidence="3">EPUS1.4</strain>
        <tissue evidence="3">Thallus</tissue>
    </source>
</reference>
<name>A0A8H7AH39_9EURO</name>
<feature type="region of interest" description="Disordered" evidence="1">
    <location>
        <begin position="309"/>
        <end position="344"/>
    </location>
</feature>
<sequence>MFISLRYRPNKWPFWALVAIEFPLTVALLALFGIAAPNLYRTKLWADGAANGFNSSPTTGLYAAANYRPYTAPKVWSQFITNFNLVISVFSMFLMLAKTAMYILHVFPPLLSVLCHAALVALYAVSIAYQAGSDMSDPRRPQPGAPWYISKPCSVAHDQKLVGYCQQAKGAFACTVVIFVVFIAQLALAIFSLFPSPSHRASREAKRLARESRWAHLDSPTLESKVPAMSLNEIANAPQASNANYSTAASGALNPMTPRTLAFNRLGGTKDLPLRNHFGKAKDKDGGAAPKSPLFSSRFALRSPTFPGSPLSSGFAHAERKADEEMAAGAAGPSGDDAAAAASAGMYFPPPPKVAVKGAR</sequence>
<feature type="transmembrane region" description="Helical" evidence="2">
    <location>
        <begin position="109"/>
        <end position="129"/>
    </location>
</feature>
<evidence type="ECO:0008006" key="5">
    <source>
        <dbReference type="Google" id="ProtNLM"/>
    </source>
</evidence>
<evidence type="ECO:0000256" key="2">
    <source>
        <dbReference type="SAM" id="Phobius"/>
    </source>
</evidence>
<evidence type="ECO:0000256" key="1">
    <source>
        <dbReference type="SAM" id="MobiDB-lite"/>
    </source>
</evidence>
<dbReference type="EMBL" id="JAACFV010000060">
    <property type="protein sequence ID" value="KAF7507989.1"/>
    <property type="molecule type" value="Genomic_DNA"/>
</dbReference>
<dbReference type="Proteomes" id="UP000606974">
    <property type="component" value="Unassembled WGS sequence"/>
</dbReference>
<keyword evidence="4" id="KW-1185">Reference proteome</keyword>
<feature type="compositionally biased region" description="Low complexity" evidence="1">
    <location>
        <begin position="327"/>
        <end position="344"/>
    </location>
</feature>
<feature type="transmembrane region" description="Helical" evidence="2">
    <location>
        <begin position="170"/>
        <end position="194"/>
    </location>
</feature>
<evidence type="ECO:0000313" key="4">
    <source>
        <dbReference type="Proteomes" id="UP000606974"/>
    </source>
</evidence>
<keyword evidence="2" id="KW-0472">Membrane</keyword>
<feature type="transmembrane region" description="Helical" evidence="2">
    <location>
        <begin position="75"/>
        <end position="97"/>
    </location>
</feature>
<protein>
    <recommendedName>
        <fullName evidence="5">MARVEL domain-containing protein</fullName>
    </recommendedName>
</protein>
<keyword evidence="2" id="KW-0812">Transmembrane</keyword>
<proteinExistence type="predicted"/>
<organism evidence="3 4">
    <name type="scientific">Endocarpon pusillum</name>
    <dbReference type="NCBI Taxonomy" id="364733"/>
    <lineage>
        <taxon>Eukaryota</taxon>
        <taxon>Fungi</taxon>
        <taxon>Dikarya</taxon>
        <taxon>Ascomycota</taxon>
        <taxon>Pezizomycotina</taxon>
        <taxon>Eurotiomycetes</taxon>
        <taxon>Chaetothyriomycetidae</taxon>
        <taxon>Verrucariales</taxon>
        <taxon>Verrucariaceae</taxon>
        <taxon>Endocarpon</taxon>
    </lineage>
</organism>
<dbReference type="OrthoDB" id="5352400at2759"/>
<dbReference type="AlphaFoldDB" id="A0A8H7AH39"/>
<comment type="caution">
    <text evidence="3">The sequence shown here is derived from an EMBL/GenBank/DDBJ whole genome shotgun (WGS) entry which is preliminary data.</text>
</comment>
<accession>A0A8H7AH39</accession>
<gene>
    <name evidence="3" type="ORF">GJ744_009886</name>
</gene>
<feature type="transmembrane region" description="Helical" evidence="2">
    <location>
        <begin position="12"/>
        <end position="35"/>
    </location>
</feature>